<comment type="caution">
    <text evidence="6">The sequence shown here is derived from an EMBL/GenBank/DDBJ whole genome shotgun (WGS) entry which is preliminary data.</text>
</comment>
<dbReference type="SUPFAM" id="SSF144292">
    <property type="entry name" value="occludin/ELL-like"/>
    <property type="match status" value="1"/>
</dbReference>
<dbReference type="OrthoDB" id="8867927at2759"/>
<keyword evidence="3" id="KW-0175">Coiled coil</keyword>
<dbReference type="PANTHER" id="PTHR23288:SF6">
    <property type="entry name" value="OCCLUDIN"/>
    <property type="match status" value="1"/>
</dbReference>
<protein>
    <recommendedName>
        <fullName evidence="5">OCEL domain-containing protein</fullName>
    </recommendedName>
</protein>
<accession>V8N889</accession>
<gene>
    <name evidence="6" type="ORF">L345_15947</name>
</gene>
<feature type="region of interest" description="Disordered" evidence="4">
    <location>
        <begin position="59"/>
        <end position="122"/>
    </location>
</feature>
<dbReference type="Gene3D" id="6.10.140.340">
    <property type="match status" value="1"/>
</dbReference>
<feature type="region of interest" description="Disordered" evidence="4">
    <location>
        <begin position="302"/>
        <end position="466"/>
    </location>
</feature>
<dbReference type="PANTHER" id="PTHR23288">
    <property type="entry name" value="OCCLUDIN AND RNA POLYMERASE II ELONGATION FACTOR ELL"/>
    <property type="match status" value="1"/>
</dbReference>
<dbReference type="GO" id="GO:0032968">
    <property type="term" value="P:positive regulation of transcription elongation by RNA polymerase II"/>
    <property type="evidence" value="ECO:0007669"/>
    <property type="project" value="TreeGrafter"/>
</dbReference>
<comment type="similarity">
    <text evidence="1 2">Belongs to the ELL/occludin family.</text>
</comment>
<dbReference type="EMBL" id="AZIM01006892">
    <property type="protein sequence ID" value="ETE58330.1"/>
    <property type="molecule type" value="Genomic_DNA"/>
</dbReference>
<evidence type="ECO:0000256" key="3">
    <source>
        <dbReference type="SAM" id="Coils"/>
    </source>
</evidence>
<organism evidence="6 7">
    <name type="scientific">Ophiophagus hannah</name>
    <name type="common">King cobra</name>
    <name type="synonym">Naja hannah</name>
    <dbReference type="NCBI Taxonomy" id="8665"/>
    <lineage>
        <taxon>Eukaryota</taxon>
        <taxon>Metazoa</taxon>
        <taxon>Chordata</taxon>
        <taxon>Craniata</taxon>
        <taxon>Vertebrata</taxon>
        <taxon>Euteleostomi</taxon>
        <taxon>Lepidosauria</taxon>
        <taxon>Squamata</taxon>
        <taxon>Bifurcata</taxon>
        <taxon>Unidentata</taxon>
        <taxon>Episquamata</taxon>
        <taxon>Toxicofera</taxon>
        <taxon>Serpentes</taxon>
        <taxon>Colubroidea</taxon>
        <taxon>Elapidae</taxon>
        <taxon>Elapinae</taxon>
        <taxon>Ophiophagus</taxon>
    </lineage>
</organism>
<evidence type="ECO:0000313" key="7">
    <source>
        <dbReference type="Proteomes" id="UP000018936"/>
    </source>
</evidence>
<dbReference type="GO" id="GO:0000987">
    <property type="term" value="F:cis-regulatory region sequence-specific DNA binding"/>
    <property type="evidence" value="ECO:0007669"/>
    <property type="project" value="TreeGrafter"/>
</dbReference>
<evidence type="ECO:0000256" key="1">
    <source>
        <dbReference type="ARBA" id="ARBA00009171"/>
    </source>
</evidence>
<feature type="non-terminal residue" evidence="6">
    <location>
        <position position="1"/>
    </location>
</feature>
<dbReference type="InterPro" id="IPR031176">
    <property type="entry name" value="ELL/occludin"/>
</dbReference>
<dbReference type="InterPro" id="IPR010844">
    <property type="entry name" value="Occludin_ELL"/>
</dbReference>
<evidence type="ECO:0000313" key="6">
    <source>
        <dbReference type="EMBL" id="ETE58330.1"/>
    </source>
</evidence>
<evidence type="ECO:0000259" key="5">
    <source>
        <dbReference type="PROSITE" id="PS51980"/>
    </source>
</evidence>
<feature type="compositionally biased region" description="Basic and acidic residues" evidence="4">
    <location>
        <begin position="174"/>
        <end position="191"/>
    </location>
</feature>
<dbReference type="Proteomes" id="UP000018936">
    <property type="component" value="Unassembled WGS sequence"/>
</dbReference>
<reference evidence="6 7" key="1">
    <citation type="journal article" date="2013" name="Proc. Natl. Acad. Sci. U.S.A.">
        <title>The king cobra genome reveals dynamic gene evolution and adaptation in the snake venom system.</title>
        <authorList>
            <person name="Vonk F.J."/>
            <person name="Casewell N.R."/>
            <person name="Henkel C.V."/>
            <person name="Heimberg A.M."/>
            <person name="Jansen H.J."/>
            <person name="McCleary R.J."/>
            <person name="Kerkkamp H.M."/>
            <person name="Vos R.A."/>
            <person name="Guerreiro I."/>
            <person name="Calvete J.J."/>
            <person name="Wuster W."/>
            <person name="Woods A.E."/>
            <person name="Logan J.M."/>
            <person name="Harrison R.A."/>
            <person name="Castoe T.A."/>
            <person name="de Koning A.P."/>
            <person name="Pollock D.D."/>
            <person name="Yandell M."/>
            <person name="Calderon D."/>
            <person name="Renjifo C."/>
            <person name="Currier R.B."/>
            <person name="Salgado D."/>
            <person name="Pla D."/>
            <person name="Sanz L."/>
            <person name="Hyder A.S."/>
            <person name="Ribeiro J.M."/>
            <person name="Arntzen J.W."/>
            <person name="van den Thillart G.E."/>
            <person name="Boetzer M."/>
            <person name="Pirovano W."/>
            <person name="Dirks R.P."/>
            <person name="Spaink H.P."/>
            <person name="Duboule D."/>
            <person name="McGlinn E."/>
            <person name="Kini R.M."/>
            <person name="Richardson M.K."/>
        </authorList>
    </citation>
    <scope>NUCLEOTIDE SEQUENCE</scope>
    <source>
        <tissue evidence="6">Blood</tissue>
    </source>
</reference>
<feature type="region of interest" description="Disordered" evidence="4">
    <location>
        <begin position="174"/>
        <end position="253"/>
    </location>
</feature>
<keyword evidence="7" id="KW-1185">Reference proteome</keyword>
<feature type="region of interest" description="Disordered" evidence="4">
    <location>
        <begin position="485"/>
        <end position="504"/>
    </location>
</feature>
<feature type="coiled-coil region" evidence="3">
    <location>
        <begin position="134"/>
        <end position="161"/>
    </location>
</feature>
<dbReference type="GO" id="GO:0042795">
    <property type="term" value="P:snRNA transcription by RNA polymerase II"/>
    <property type="evidence" value="ECO:0007669"/>
    <property type="project" value="TreeGrafter"/>
</dbReference>
<feature type="compositionally biased region" description="Basic and acidic residues" evidence="4">
    <location>
        <begin position="210"/>
        <end position="221"/>
    </location>
</feature>
<feature type="compositionally biased region" description="Low complexity" evidence="4">
    <location>
        <begin position="330"/>
        <end position="343"/>
    </location>
</feature>
<dbReference type="Pfam" id="PF07303">
    <property type="entry name" value="Occludin_ELL"/>
    <property type="match status" value="1"/>
</dbReference>
<dbReference type="AlphaFoldDB" id="V8N889"/>
<dbReference type="GO" id="GO:0008023">
    <property type="term" value="C:transcription elongation factor complex"/>
    <property type="evidence" value="ECO:0007669"/>
    <property type="project" value="TreeGrafter"/>
</dbReference>
<feature type="compositionally biased region" description="Basic residues" evidence="4">
    <location>
        <begin position="67"/>
        <end position="78"/>
    </location>
</feature>
<proteinExistence type="inferred from homology"/>
<feature type="domain" description="OCEL" evidence="5">
    <location>
        <begin position="105"/>
        <end position="211"/>
    </location>
</feature>
<evidence type="ECO:0000256" key="4">
    <source>
        <dbReference type="SAM" id="MobiDB-lite"/>
    </source>
</evidence>
<dbReference type="PROSITE" id="PS51980">
    <property type="entry name" value="OCEL"/>
    <property type="match status" value="1"/>
</dbReference>
<evidence type="ECO:0000256" key="2">
    <source>
        <dbReference type="PROSITE-ProRule" id="PRU01324"/>
    </source>
</evidence>
<name>V8N889_OPHHA</name>
<sequence length="504" mass="54601">MPGLCQSMFLVPGCASQTQPRSLLAAPGNLKGLHWVPLSSRSIWAPPPALPRFCAKDVQSKEALRQPTRRLRAPRARRRNPDPEEAPYETDYTTAVESSDEQEPDEWSSHYPPITSDDARQRYKQDFDTDLKRYKRLCGEMDAINDQINQLSRQLDQLPEDSLQYQGVAEEYNRLKELKRAPPEEPSRLRNTEGAPKGASGTESQPAESGRARLECSRKENLAGTWQRQGGGSARHGCSEGRTPEPSPAQHSFWLGLQGREPDRVRPAFHTAGTAENDTLNFPAREKQQPRLLGHRGFLSCIGSPGAPRPCPPRLPSWAGNSKAGGRGAGASPKAPAASAKEGAQQRAGGEPITVASWSLPGKAAPLHFGPPKASNAAGQERWDQRGSGQPRQGTNPPPRAAFPPLRCTGWSEKLVPPRPLLSSADGGLLPLPSIPALSKDPPPQNRERTIHGRPASKASYAGIRVPTQPIKAQKVLQILREASGKLETGQLDGGPRAAPPPAP</sequence>